<dbReference type="Proteomes" id="UP000030437">
    <property type="component" value="Unassembled WGS sequence"/>
</dbReference>
<gene>
    <name evidence="1" type="ORF">CD32_19625</name>
</gene>
<comment type="caution">
    <text evidence="1">The sequence shown here is derived from an EMBL/GenBank/DDBJ whole genome shotgun (WGS) entry which is preliminary data.</text>
</comment>
<dbReference type="eggNOG" id="COG2425">
    <property type="taxonomic scope" value="Bacteria"/>
</dbReference>
<protein>
    <submittedName>
        <fullName evidence="1">Uncharacterized protein</fullName>
    </submittedName>
</protein>
<dbReference type="RefSeq" id="WP_036158014.1">
    <property type="nucleotide sequence ID" value="NZ_AVCX01000001.1"/>
</dbReference>
<evidence type="ECO:0000313" key="1">
    <source>
        <dbReference type="EMBL" id="KGR81566.1"/>
    </source>
</evidence>
<proteinExistence type="predicted"/>
<dbReference type="EMBL" id="JPVP01000060">
    <property type="protein sequence ID" value="KGR81566.1"/>
    <property type="molecule type" value="Genomic_DNA"/>
</dbReference>
<keyword evidence="2" id="KW-1185">Reference proteome</keyword>
<name>A0A0A3I9Y1_9BACI</name>
<dbReference type="OrthoDB" id="2452363at2"/>
<evidence type="ECO:0000313" key="2">
    <source>
        <dbReference type="Proteomes" id="UP000030437"/>
    </source>
</evidence>
<accession>A0A0A3I9Y1</accession>
<organism evidence="1 2">
    <name type="scientific">Lysinibacillus odysseyi 34hs-1 = NBRC 100172</name>
    <dbReference type="NCBI Taxonomy" id="1220589"/>
    <lineage>
        <taxon>Bacteria</taxon>
        <taxon>Bacillati</taxon>
        <taxon>Bacillota</taxon>
        <taxon>Bacilli</taxon>
        <taxon>Bacillales</taxon>
        <taxon>Bacillaceae</taxon>
        <taxon>Lysinibacillus</taxon>
    </lineage>
</organism>
<reference evidence="1 2" key="1">
    <citation type="submission" date="2014-02" db="EMBL/GenBank/DDBJ databases">
        <title>Draft genome sequence of Lysinibacillus odysseyi NBRC 100172.</title>
        <authorList>
            <person name="Zhang F."/>
            <person name="Wang G."/>
            <person name="Zhang L."/>
        </authorList>
    </citation>
    <scope>NUCLEOTIDE SEQUENCE [LARGE SCALE GENOMIC DNA]</scope>
    <source>
        <strain evidence="1 2">NBRC 100172</strain>
    </source>
</reference>
<dbReference type="AlphaFoldDB" id="A0A0A3I9Y1"/>
<sequence length="255" mass="29265">MKTLFYDDVLRFLYSSEMFQQLTEEAQQLFLNQFARDEEFIKSIAVAVDFQERLGKLEGSVPLVTPYEDDGIRNVRAIQRKLTLKDKAVTKGNVTYIPFHQKIDFAAPLIVGLDTSCEMELYEIQAKGLILPLLELCAEQKRDCIVATINDRCVFPHGELTPEGIQRLQHIKMQDEQDIALLFKQALYLFDAYRLKEDAEFMLITANTFASSDISEQLIEEFGMRGIELSAIALDSKRFEEAPLEFLNKVFFPNG</sequence>